<name>A0ABN9ULC6_9DINO</name>
<dbReference type="PANTHER" id="PTHR35365">
    <property type="entry name" value="LP04239P"/>
    <property type="match status" value="1"/>
</dbReference>
<protein>
    <recommendedName>
        <fullName evidence="4">SbsA Ig-like domain-containing protein</fullName>
    </recommendedName>
</protein>
<evidence type="ECO:0000313" key="3">
    <source>
        <dbReference type="Proteomes" id="UP001189429"/>
    </source>
</evidence>
<sequence length="1463" mass="152340">MVLEPNALEDFAQLGSFTSYVVFTVCTVQFERPSTTLLRIVAPDPLAPTSRLERSAFTSTMTTTTITHTSTTTATFTTDSSTATSSSTVTSSSTTLSTTSSSTSQTSTTTLSTSTYTASTSGTFTTSSVTSTSMTSTSMTSTATKTTITQTSVPGCFDSSPIGGVDLNGYDCEVLEGPFVDESIFCGHEFDDTDFTALDMCCICGGGGKQTYTATTSTRTSVSVTTTTRTTGTHTTTLTATTGTGSTTESTTSATTSTSTTGSSSTTLTSTTSATTFTMTSSTSITTGTKTSITTATSTSETSTVTFLTCEGKTPVKEWIPRTFSVVLDAGAITDVTGNGNSAVASYTFSHDNVPPSFLPASSHPLPGSAEQATALESLLLYFSEDVAAGAGCIEIWEEGNAIGPAFLIDVVDVDKVSINSALSFLRDARVVVTPKALCSTSSTCEDLAVGTTYYLATSNPGVLMDAEFNQLPQLNTSGLWAFTVGSGADAPPPEVVFVAGSDASGGVLTGYLQFSRRVWANPSGGNLTITDCGGDLDCLAEGDNFLAAEVAPESCVYGDGSTPQLSYGIVKFVVSVPTDGRRYLVRVGANMVQDDPGADRLDVQRFGPHGYYEYEVDAGLDPGPALDAAASHPAHGDSDVATTENVILAFNQAVRFGRNGTLELWDAADSSGAKLVVNVLDLAASDASRSFISGRHVHITPRTLCPAAPNCPDLEAGVTYYLRTSVSGVLLDDQDRELPVLNTYENWSFTTASSASSDLTPPEVAYFGGYTESTSTFVGYVYFTDGLASLTDDLKFMDCGADHDCETWADNRYVELDASTLNASISGGLWESGLLSYSVELPTINRRYQVIIPEGAVSDISGNAGPTENYTFTLVHGSLQAGTPVLRVAGFLSTVCDVGFADALGRVSASMGGRTDSVELEIDDLGRLWTMLVDASMLTAGIYYRVCVDLDGSSAELSYGDAGLQVLVTGVSKAPYTIRNFADQVLAIECASGCSTASLGYLGIDCESSVRDGALQGRPPHNSPPAHLAQVGGTAWALPVNATDFALGARYRLCLDVDGTADATGFADTGLTVFSTFVTEGDPFGQAVGRAAYQEVRLRCVSGYCSEDSVAHLAAEECASAATEAAPLELSLDAQDAHSSRETWSFRPAAHTGVAVFVSPFAAAGAPSAGAAAGVQGRVPRGAAVRPAGQFRLTLACDTGEGAPELDLGRSRPAPGHHVLPGESVVLAFDVDVFAGVGLFELWRAHANGTSALVLEVDVATLSTVGNESGSLIRGGSVAFTPEVLCPNSSAGSAGCLEPGAAYQLAARRQGVLRGGGGLAVGPLAFAFLAAGPAERDLRAPSVVLVSSTSVEDAVVMREHPLQRAGRRGGWSRHGHRLRTWTAVAPATTKWLPRRPLSGTPTAWVPWACSAWPRHRRAALRTGGTALSCPPGCSWTLQATRGRSGTCPSRSSPEPFRLLVQT</sequence>
<evidence type="ECO:0000313" key="2">
    <source>
        <dbReference type="EMBL" id="CAK0860652.1"/>
    </source>
</evidence>
<dbReference type="EMBL" id="CAUYUJ010015998">
    <property type="protein sequence ID" value="CAK0860652.1"/>
    <property type="molecule type" value="Genomic_DNA"/>
</dbReference>
<comment type="caution">
    <text evidence="2">The sequence shown here is derived from an EMBL/GenBank/DDBJ whole genome shotgun (WGS) entry which is preliminary data.</text>
</comment>
<evidence type="ECO:0008006" key="4">
    <source>
        <dbReference type="Google" id="ProtNLM"/>
    </source>
</evidence>
<gene>
    <name evidence="2" type="ORF">PCOR1329_LOCUS49551</name>
</gene>
<keyword evidence="3" id="KW-1185">Reference proteome</keyword>
<reference evidence="2" key="1">
    <citation type="submission" date="2023-10" db="EMBL/GenBank/DDBJ databases">
        <authorList>
            <person name="Chen Y."/>
            <person name="Shah S."/>
            <person name="Dougan E. K."/>
            <person name="Thang M."/>
            <person name="Chan C."/>
        </authorList>
    </citation>
    <scope>NUCLEOTIDE SEQUENCE [LARGE SCALE GENOMIC DNA]</scope>
</reference>
<evidence type="ECO:0000256" key="1">
    <source>
        <dbReference type="SAM" id="MobiDB-lite"/>
    </source>
</evidence>
<dbReference type="Proteomes" id="UP001189429">
    <property type="component" value="Unassembled WGS sequence"/>
</dbReference>
<dbReference type="PANTHER" id="PTHR35365:SF18">
    <property type="entry name" value="MUCIN-19-LIKE-RELATED"/>
    <property type="match status" value="1"/>
</dbReference>
<feature type="region of interest" description="Disordered" evidence="1">
    <location>
        <begin position="223"/>
        <end position="269"/>
    </location>
</feature>
<accession>A0ABN9ULC6</accession>
<dbReference type="InterPro" id="IPR053121">
    <property type="entry name" value="Spore_Coat_Assembly"/>
</dbReference>
<proteinExistence type="predicted"/>
<feature type="region of interest" description="Disordered" evidence="1">
    <location>
        <begin position="76"/>
        <end position="135"/>
    </location>
</feature>
<organism evidence="2 3">
    <name type="scientific">Prorocentrum cordatum</name>
    <dbReference type="NCBI Taxonomy" id="2364126"/>
    <lineage>
        <taxon>Eukaryota</taxon>
        <taxon>Sar</taxon>
        <taxon>Alveolata</taxon>
        <taxon>Dinophyceae</taxon>
        <taxon>Prorocentrales</taxon>
        <taxon>Prorocentraceae</taxon>
        <taxon>Prorocentrum</taxon>
    </lineage>
</organism>